<evidence type="ECO:0000313" key="3">
    <source>
        <dbReference type="Proteomes" id="UP000192343"/>
    </source>
</evidence>
<keyword evidence="3" id="KW-1185">Reference proteome</keyword>
<organism evidence="2 3">
    <name type="scientific">Marispirochaeta aestuarii</name>
    <dbReference type="NCBI Taxonomy" id="1963862"/>
    <lineage>
        <taxon>Bacteria</taxon>
        <taxon>Pseudomonadati</taxon>
        <taxon>Spirochaetota</taxon>
        <taxon>Spirochaetia</taxon>
        <taxon>Spirochaetales</taxon>
        <taxon>Spirochaetaceae</taxon>
        <taxon>Marispirochaeta</taxon>
    </lineage>
</organism>
<sequence length="142" mass="15554">NGLTERSEYDSYGRLSAVYTPYDESIPAVHYAYEHAGDAYRRSITENKISTDPENGETIRTILAIDGLGRTIYSAKSGVMTDENGNGETGWNVSGAVRYDEKGRSIEEGQPGFSPGPDDPVPASMRNGTVTDYDILDRPIRV</sequence>
<feature type="region of interest" description="Disordered" evidence="1">
    <location>
        <begin position="102"/>
        <end position="142"/>
    </location>
</feature>
<dbReference type="AlphaFoldDB" id="A0A1Y1RSP4"/>
<proteinExistence type="predicted"/>
<accession>A0A1Y1RSP4</accession>
<evidence type="ECO:0008006" key="4">
    <source>
        <dbReference type="Google" id="ProtNLM"/>
    </source>
</evidence>
<dbReference type="OrthoDB" id="374525at2"/>
<feature type="non-terminal residue" evidence="2">
    <location>
        <position position="142"/>
    </location>
</feature>
<name>A0A1Y1RSP4_9SPIO</name>
<dbReference type="Proteomes" id="UP000192343">
    <property type="component" value="Unassembled WGS sequence"/>
</dbReference>
<feature type="non-terminal residue" evidence="2">
    <location>
        <position position="1"/>
    </location>
</feature>
<comment type="caution">
    <text evidence="2">The sequence shown here is derived from an EMBL/GenBank/DDBJ whole genome shotgun (WGS) entry which is preliminary data.</text>
</comment>
<evidence type="ECO:0000256" key="1">
    <source>
        <dbReference type="SAM" id="MobiDB-lite"/>
    </source>
</evidence>
<reference evidence="2 3" key="1">
    <citation type="submission" date="2017-03" db="EMBL/GenBank/DDBJ databases">
        <title>Draft Genome sequence of Marispirochaeta sp. strain JC444.</title>
        <authorList>
            <person name="Shivani Y."/>
            <person name="Subhash Y."/>
            <person name="Sasikala C."/>
            <person name="Ramana C."/>
        </authorList>
    </citation>
    <scope>NUCLEOTIDE SEQUENCE [LARGE SCALE GENOMIC DNA]</scope>
    <source>
        <strain evidence="2 3">JC444</strain>
    </source>
</reference>
<dbReference type="STRING" id="1963862.B4O97_19155"/>
<gene>
    <name evidence="2" type="ORF">B4O97_19155</name>
</gene>
<evidence type="ECO:0000313" key="2">
    <source>
        <dbReference type="EMBL" id="ORC26683.1"/>
    </source>
</evidence>
<dbReference type="RefSeq" id="WP_158084411.1">
    <property type="nucleotide sequence ID" value="NZ_MWQY01000070.1"/>
</dbReference>
<dbReference type="EMBL" id="MWQY01000070">
    <property type="protein sequence ID" value="ORC26683.1"/>
    <property type="molecule type" value="Genomic_DNA"/>
</dbReference>
<protein>
    <recommendedName>
        <fullName evidence="4">Type IV secretion protein Rhs</fullName>
    </recommendedName>
</protein>